<dbReference type="Pfam" id="PF10026">
    <property type="entry name" value="DUF2268"/>
    <property type="match status" value="1"/>
</dbReference>
<evidence type="ECO:0000259" key="1">
    <source>
        <dbReference type="Pfam" id="PF10026"/>
    </source>
</evidence>
<keyword evidence="3" id="KW-1185">Reference proteome</keyword>
<dbReference type="Proteomes" id="UP000243605">
    <property type="component" value="Unassembled WGS sequence"/>
</dbReference>
<name>A0A662Z772_9STAP</name>
<sequence>MRLQVGLEKLNHALSNIEIKGNVDAWMEYYNFYRRPFSTIFETLYMMDMESIKDMVRDMDLETLSKEAEAAIRMHPVKELKEIISNSADYYNFEDHYDVYLLVGLGHVDGTALPSEIPFLYLGLERLRNSDIEMLIQHEFNHLVRFNSIEEVNEEMGMTVGQLAIAEGLATLAPLVMSGLELNEANIREGLFVNDEEFNRLRDDFSTLQEELERDFNELLSPKLHEKYFMYNEGNKYPKVGYFIGVHYIIPLLEAGYSLKELTRIETENILDIYSQTV</sequence>
<dbReference type="OrthoDB" id="2449457at2"/>
<protein>
    <submittedName>
        <fullName evidence="2">Uncharacterized protein YjaZ</fullName>
    </submittedName>
</protein>
<dbReference type="InterPro" id="IPR018728">
    <property type="entry name" value="DUF2268"/>
</dbReference>
<dbReference type="RefSeq" id="WP_091476538.1">
    <property type="nucleotide sequence ID" value="NZ_FOIT01000007.1"/>
</dbReference>
<dbReference type="AlphaFoldDB" id="A0A662Z772"/>
<dbReference type="EMBL" id="FOIT01000007">
    <property type="protein sequence ID" value="SEW17985.1"/>
    <property type="molecule type" value="Genomic_DNA"/>
</dbReference>
<accession>A0A662Z772</accession>
<reference evidence="2 3" key="1">
    <citation type="submission" date="2016-10" db="EMBL/GenBank/DDBJ databases">
        <authorList>
            <person name="Varghese N."/>
            <person name="Submissions S."/>
        </authorList>
    </citation>
    <scope>NUCLEOTIDE SEQUENCE [LARGE SCALE GENOMIC DNA]</scope>
    <source>
        <strain evidence="2 3">IBRC-M10081</strain>
    </source>
</reference>
<proteinExistence type="predicted"/>
<evidence type="ECO:0000313" key="3">
    <source>
        <dbReference type="Proteomes" id="UP000243605"/>
    </source>
</evidence>
<gene>
    <name evidence="2" type="ORF">SAMN05192557_1985</name>
</gene>
<organism evidence="2 3">
    <name type="scientific">Aliicoccus persicus</name>
    <dbReference type="NCBI Taxonomy" id="930138"/>
    <lineage>
        <taxon>Bacteria</taxon>
        <taxon>Bacillati</taxon>
        <taxon>Bacillota</taxon>
        <taxon>Bacilli</taxon>
        <taxon>Bacillales</taxon>
        <taxon>Staphylococcaceae</taxon>
        <taxon>Aliicoccus</taxon>
    </lineage>
</organism>
<evidence type="ECO:0000313" key="2">
    <source>
        <dbReference type="EMBL" id="SEW17985.1"/>
    </source>
</evidence>
<feature type="domain" description="DUF2268" evidence="1">
    <location>
        <begin position="101"/>
        <end position="271"/>
    </location>
</feature>